<proteinExistence type="predicted"/>
<reference evidence="2" key="1">
    <citation type="submission" date="2022-03" db="EMBL/GenBank/DDBJ databases">
        <authorList>
            <person name="Alioto T."/>
            <person name="Alioto T."/>
            <person name="Gomez Garrido J."/>
        </authorList>
    </citation>
    <scope>NUCLEOTIDE SEQUENCE</scope>
</reference>
<evidence type="ECO:0000256" key="1">
    <source>
        <dbReference type="SAM" id="MobiDB-lite"/>
    </source>
</evidence>
<feature type="region of interest" description="Disordered" evidence="1">
    <location>
        <begin position="44"/>
        <end position="119"/>
    </location>
</feature>
<gene>
    <name evidence="2" type="ORF">PECUL_23A015982</name>
</gene>
<dbReference type="Proteomes" id="UP001295444">
    <property type="component" value="Chromosome 04"/>
</dbReference>
<dbReference type="AlphaFoldDB" id="A0AAD1S0L6"/>
<dbReference type="EMBL" id="OW240915">
    <property type="protein sequence ID" value="CAH2283998.1"/>
    <property type="molecule type" value="Genomic_DNA"/>
</dbReference>
<accession>A0AAD1S0L6</accession>
<evidence type="ECO:0000313" key="3">
    <source>
        <dbReference type="Proteomes" id="UP001295444"/>
    </source>
</evidence>
<sequence>MADGSAVHLEHETISNWAAAFQAKFDVVCQKFCELWEEKNQSPAPKLIAMASNPEAPPQAQPRRPSTQETSRVRAHSTAAQQRPHPPQGCPHTWPPHVAAQPRQKKRTTGGETEETQGH</sequence>
<evidence type="ECO:0000313" key="2">
    <source>
        <dbReference type="EMBL" id="CAH2283998.1"/>
    </source>
</evidence>
<protein>
    <submittedName>
        <fullName evidence="2">Uncharacterized protein</fullName>
    </submittedName>
</protein>
<keyword evidence="3" id="KW-1185">Reference proteome</keyword>
<organism evidence="2 3">
    <name type="scientific">Pelobates cultripes</name>
    <name type="common">Western spadefoot toad</name>
    <dbReference type="NCBI Taxonomy" id="61616"/>
    <lineage>
        <taxon>Eukaryota</taxon>
        <taxon>Metazoa</taxon>
        <taxon>Chordata</taxon>
        <taxon>Craniata</taxon>
        <taxon>Vertebrata</taxon>
        <taxon>Euteleostomi</taxon>
        <taxon>Amphibia</taxon>
        <taxon>Batrachia</taxon>
        <taxon>Anura</taxon>
        <taxon>Pelobatoidea</taxon>
        <taxon>Pelobatidae</taxon>
        <taxon>Pelobates</taxon>
    </lineage>
</organism>
<name>A0AAD1S0L6_PELCU</name>